<accession>A0ABR3XZY3</accession>
<dbReference type="EMBL" id="JAVDPF010000007">
    <property type="protein sequence ID" value="KAL1881586.1"/>
    <property type="molecule type" value="Genomic_DNA"/>
</dbReference>
<dbReference type="Gene3D" id="3.80.10.10">
    <property type="entry name" value="Ribonuclease Inhibitor"/>
    <property type="match status" value="1"/>
</dbReference>
<organism evidence="1 2">
    <name type="scientific">Paecilomyces lecythidis</name>
    <dbReference type="NCBI Taxonomy" id="3004212"/>
    <lineage>
        <taxon>Eukaryota</taxon>
        <taxon>Fungi</taxon>
        <taxon>Dikarya</taxon>
        <taxon>Ascomycota</taxon>
        <taxon>Pezizomycotina</taxon>
        <taxon>Eurotiomycetes</taxon>
        <taxon>Eurotiomycetidae</taxon>
        <taxon>Eurotiales</taxon>
        <taxon>Thermoascaceae</taxon>
        <taxon>Paecilomyces</taxon>
    </lineage>
</organism>
<dbReference type="Proteomes" id="UP001583193">
    <property type="component" value="Unassembled WGS sequence"/>
</dbReference>
<evidence type="ECO:0008006" key="3">
    <source>
        <dbReference type="Google" id="ProtNLM"/>
    </source>
</evidence>
<keyword evidence="2" id="KW-1185">Reference proteome</keyword>
<name>A0ABR3XZY3_9EURO</name>
<gene>
    <name evidence="1" type="ORF">Plec18167_003183</name>
</gene>
<reference evidence="1 2" key="1">
    <citation type="journal article" date="2024" name="IMA Fungus">
        <title>IMA Genome - F19 : A genome assembly and annotation guide to empower mycologists, including annotated draft genome sequences of Ceratocystis pirilliformis, Diaporthe australafricana, Fusarium ophioides, Paecilomyces lecythidis, and Sporothrix stenoceras.</title>
        <authorList>
            <person name="Aylward J."/>
            <person name="Wilson A.M."/>
            <person name="Visagie C.M."/>
            <person name="Spraker J."/>
            <person name="Barnes I."/>
            <person name="Buitendag C."/>
            <person name="Ceriani C."/>
            <person name="Del Mar Angel L."/>
            <person name="du Plessis D."/>
            <person name="Fuchs T."/>
            <person name="Gasser K."/>
            <person name="Kramer D."/>
            <person name="Li W."/>
            <person name="Munsamy K."/>
            <person name="Piso A."/>
            <person name="Price J.L."/>
            <person name="Sonnekus B."/>
            <person name="Thomas C."/>
            <person name="van der Nest A."/>
            <person name="van Dijk A."/>
            <person name="van Heerden A."/>
            <person name="van Vuuren N."/>
            <person name="Yilmaz N."/>
            <person name="Duong T.A."/>
            <person name="van der Merwe N.A."/>
            <person name="Wingfield M.J."/>
            <person name="Wingfield B.D."/>
        </authorList>
    </citation>
    <scope>NUCLEOTIDE SEQUENCE [LARGE SCALE GENOMIC DNA]</scope>
    <source>
        <strain evidence="1 2">CMW 18167</strain>
    </source>
</reference>
<comment type="caution">
    <text evidence="1">The sequence shown here is derived from an EMBL/GenBank/DDBJ whole genome shotgun (WGS) entry which is preliminary data.</text>
</comment>
<evidence type="ECO:0000313" key="1">
    <source>
        <dbReference type="EMBL" id="KAL1881586.1"/>
    </source>
</evidence>
<sequence>MATVGESRAKKPSGKQFTKLDGWQVTMAGMLSMLLEMMGSELTSKELASLARVNRELNQLATPYLYHTLRFHSSGKITSKDRLLLMLDIMSDSSFDKTKFTRTVMITGSWYQTYDAIDSDLGPQRVLSPAARMLSALVACCVAKMPYLKEFIWDLQVSITERLVSSVIGRPHLERLQLRLGTNCTPKPYFHPVLDFNRRINVQSLNLVQIDNHAVLESFADAPLFASSLRELTLWADVDSELSLQPLLSRWHEKRHQFQLSTLDFRGFADLGYSPGSIWDCIASSTLHDLTLEIGPAFQVSNCNEFWSSATEAGLRPSRLSTNLMASGLIDFISSFGGLEVLSLMTCDPHRPVEPLGPLLNILQRQHSETLKVLGICTQEHEDYLVDAQIVAENILACHKLEELRFGPRQLDATPILMALAHLPRLRTLHVVGAMGLSQNHDYMQKVITSGLENGIGDNLLYVAFDEGPVYMISRKSPISWLKIKNTVGYIEDSVLLHEKVFSWVSRGA</sequence>
<proteinExistence type="predicted"/>
<protein>
    <recommendedName>
        <fullName evidence="3">F-box domain-containing protein</fullName>
    </recommendedName>
</protein>
<dbReference type="InterPro" id="IPR032675">
    <property type="entry name" value="LRR_dom_sf"/>
</dbReference>
<evidence type="ECO:0000313" key="2">
    <source>
        <dbReference type="Proteomes" id="UP001583193"/>
    </source>
</evidence>